<accession>A0A086BPC0</accession>
<dbReference type="STRING" id="1341695.BBOMB_1186"/>
<feature type="domain" description="HTH cro/C1-type" evidence="1">
    <location>
        <begin position="17"/>
        <end position="72"/>
    </location>
</feature>
<evidence type="ECO:0000259" key="1">
    <source>
        <dbReference type="PROSITE" id="PS50943"/>
    </source>
</evidence>
<dbReference type="GO" id="GO:0003677">
    <property type="term" value="F:DNA binding"/>
    <property type="evidence" value="ECO:0007669"/>
    <property type="project" value="InterPro"/>
</dbReference>
<dbReference type="Proteomes" id="UP000028730">
    <property type="component" value="Unassembled WGS sequence"/>
</dbReference>
<dbReference type="Gene3D" id="1.10.260.40">
    <property type="entry name" value="lambda repressor-like DNA-binding domains"/>
    <property type="match status" value="1"/>
</dbReference>
<keyword evidence="3" id="KW-1185">Reference proteome</keyword>
<dbReference type="SUPFAM" id="SSF47413">
    <property type="entry name" value="lambda repressor-like DNA-binding domains"/>
    <property type="match status" value="1"/>
</dbReference>
<protein>
    <submittedName>
        <fullName evidence="2">Transcriptional regulator, XRE family</fullName>
    </submittedName>
</protein>
<proteinExistence type="predicted"/>
<dbReference type="InterPro" id="IPR010982">
    <property type="entry name" value="Lambda_DNA-bd_dom_sf"/>
</dbReference>
<dbReference type="PROSITE" id="PS50943">
    <property type="entry name" value="HTH_CROC1"/>
    <property type="match status" value="1"/>
</dbReference>
<sequence length="176" mass="19072">MKFSTNPQSVGQVVASLRDARKAQHITQAELAEATGLTRPWISQFEQGKIPNAGLSRILAICHALNVNLTISYDVDADDSDESAKDGQANRSMIANPRTPLVGKSVAQPLAEHMAKSINESVAKTIAEPIAKMQQSLVNAAVSNLDQAIAHSQNRYQQMLNALMLRSEEVQHGSED</sequence>
<gene>
    <name evidence="2" type="ORF">BBOMB_1186</name>
</gene>
<comment type="caution">
    <text evidence="2">The sequence shown here is derived from an EMBL/GenBank/DDBJ whole genome shotgun (WGS) entry which is preliminary data.</text>
</comment>
<dbReference type="SMART" id="SM00530">
    <property type="entry name" value="HTH_XRE"/>
    <property type="match status" value="1"/>
</dbReference>
<evidence type="ECO:0000313" key="2">
    <source>
        <dbReference type="EMBL" id="KFF31784.1"/>
    </source>
</evidence>
<dbReference type="InterPro" id="IPR001387">
    <property type="entry name" value="Cro/C1-type_HTH"/>
</dbReference>
<dbReference type="RefSeq" id="WP_052377514.1">
    <property type="nucleotide sequence ID" value="NZ_ATLK01000001.1"/>
</dbReference>
<dbReference type="eggNOG" id="COG1396">
    <property type="taxonomic scope" value="Bacteria"/>
</dbReference>
<dbReference type="OrthoDB" id="4557883at2"/>
<organism evidence="2 3">
    <name type="scientific">Bifidobacterium bombi DSM 19703</name>
    <dbReference type="NCBI Taxonomy" id="1341695"/>
    <lineage>
        <taxon>Bacteria</taxon>
        <taxon>Bacillati</taxon>
        <taxon>Actinomycetota</taxon>
        <taxon>Actinomycetes</taxon>
        <taxon>Bifidobacteriales</taxon>
        <taxon>Bifidobacteriaceae</taxon>
        <taxon>Bifidobacterium</taxon>
    </lineage>
</organism>
<evidence type="ECO:0000313" key="3">
    <source>
        <dbReference type="Proteomes" id="UP000028730"/>
    </source>
</evidence>
<dbReference type="CDD" id="cd00093">
    <property type="entry name" value="HTH_XRE"/>
    <property type="match status" value="1"/>
</dbReference>
<dbReference type="EMBL" id="ATLK01000001">
    <property type="protein sequence ID" value="KFF31784.1"/>
    <property type="molecule type" value="Genomic_DNA"/>
</dbReference>
<dbReference type="Pfam" id="PF01381">
    <property type="entry name" value="HTH_3"/>
    <property type="match status" value="1"/>
</dbReference>
<name>A0A086BPC0_9BIFI</name>
<dbReference type="AlphaFoldDB" id="A0A086BPC0"/>
<reference evidence="2 3" key="1">
    <citation type="journal article" date="2014" name="Appl. Environ. Microbiol.">
        <title>Genomic encyclopedia of type strains of the genus Bifidobacterium.</title>
        <authorList>
            <person name="Milani C."/>
            <person name="Lugli G.A."/>
            <person name="Duranti S."/>
            <person name="Turroni F."/>
            <person name="Bottacini F."/>
            <person name="Mangifesta M."/>
            <person name="Sanchez B."/>
            <person name="Viappiani A."/>
            <person name="Mancabelli L."/>
            <person name="Taminiau B."/>
            <person name="Delcenserie V."/>
            <person name="Barrangou R."/>
            <person name="Margolles A."/>
            <person name="van Sinderen D."/>
            <person name="Ventura M."/>
        </authorList>
    </citation>
    <scope>NUCLEOTIDE SEQUENCE [LARGE SCALE GENOMIC DNA]</scope>
    <source>
        <strain evidence="2 3">DSM 19703</strain>
    </source>
</reference>